<protein>
    <submittedName>
        <fullName evidence="1">Uncharacterized protein</fullName>
    </submittedName>
</protein>
<name>A0AAD9J3C4_9ANNE</name>
<accession>A0AAD9J3C4</accession>
<dbReference type="EMBL" id="JAODUP010000651">
    <property type="protein sequence ID" value="KAK2145857.1"/>
    <property type="molecule type" value="Genomic_DNA"/>
</dbReference>
<comment type="caution">
    <text evidence="1">The sequence shown here is derived from an EMBL/GenBank/DDBJ whole genome shotgun (WGS) entry which is preliminary data.</text>
</comment>
<gene>
    <name evidence="1" type="ORF">LSH36_651g01012</name>
</gene>
<evidence type="ECO:0000313" key="2">
    <source>
        <dbReference type="Proteomes" id="UP001208570"/>
    </source>
</evidence>
<dbReference type="Proteomes" id="UP001208570">
    <property type="component" value="Unassembled WGS sequence"/>
</dbReference>
<evidence type="ECO:0000313" key="1">
    <source>
        <dbReference type="EMBL" id="KAK2145857.1"/>
    </source>
</evidence>
<reference evidence="1" key="1">
    <citation type="journal article" date="2023" name="Mol. Biol. Evol.">
        <title>Third-Generation Sequencing Reveals the Adaptive Role of the Epigenome in Three Deep-Sea Polychaetes.</title>
        <authorList>
            <person name="Perez M."/>
            <person name="Aroh O."/>
            <person name="Sun Y."/>
            <person name="Lan Y."/>
            <person name="Juniper S.K."/>
            <person name="Young C.R."/>
            <person name="Angers B."/>
            <person name="Qian P.Y."/>
        </authorList>
    </citation>
    <scope>NUCLEOTIDE SEQUENCE</scope>
    <source>
        <strain evidence="1">P08H-3</strain>
    </source>
</reference>
<sequence length="186" mass="21914">MNCKSFEWFVYYVMPEMAIPPMDAKYYGELTNSKSQACWEVQDDFAIGMTYFCFFHKIIPKNNFALTVDGRLTYREKCVRITPPDPVLTVGECPRTDKERESFGIWELENQGQVWGKMKVKRRRDDGVWEHFCITQVTNIMDKHKGEQMPQIGGDCQDNNDFQTWSWTYGLDWTQVPTSALTKYRN</sequence>
<organism evidence="1 2">
    <name type="scientific">Paralvinella palmiformis</name>
    <dbReference type="NCBI Taxonomy" id="53620"/>
    <lineage>
        <taxon>Eukaryota</taxon>
        <taxon>Metazoa</taxon>
        <taxon>Spiralia</taxon>
        <taxon>Lophotrochozoa</taxon>
        <taxon>Annelida</taxon>
        <taxon>Polychaeta</taxon>
        <taxon>Sedentaria</taxon>
        <taxon>Canalipalpata</taxon>
        <taxon>Terebellida</taxon>
        <taxon>Terebelliformia</taxon>
        <taxon>Alvinellidae</taxon>
        <taxon>Paralvinella</taxon>
    </lineage>
</organism>
<keyword evidence="2" id="KW-1185">Reference proteome</keyword>
<proteinExistence type="predicted"/>
<dbReference type="AlphaFoldDB" id="A0AAD9J3C4"/>